<evidence type="ECO:0000256" key="1">
    <source>
        <dbReference type="SAM" id="MobiDB-lite"/>
    </source>
</evidence>
<organism evidence="2 3">
    <name type="scientific">Penicillium solitum</name>
    <dbReference type="NCBI Taxonomy" id="60172"/>
    <lineage>
        <taxon>Eukaryota</taxon>
        <taxon>Fungi</taxon>
        <taxon>Dikarya</taxon>
        <taxon>Ascomycota</taxon>
        <taxon>Pezizomycotina</taxon>
        <taxon>Eurotiomycetes</taxon>
        <taxon>Eurotiomycetidae</taxon>
        <taxon>Eurotiales</taxon>
        <taxon>Aspergillaceae</taxon>
        <taxon>Penicillium</taxon>
    </lineage>
</organism>
<proteinExistence type="predicted"/>
<comment type="caution">
    <text evidence="2">The sequence shown here is derived from an EMBL/GenBank/DDBJ whole genome shotgun (WGS) entry which is preliminary data.</text>
</comment>
<dbReference type="EMBL" id="MDYO01000023">
    <property type="protein sequence ID" value="OQD94904.1"/>
    <property type="molecule type" value="Genomic_DNA"/>
</dbReference>
<gene>
    <name evidence="2" type="ORF">PENSOL_c023G00732</name>
</gene>
<dbReference type="Proteomes" id="UP000191612">
    <property type="component" value="Unassembled WGS sequence"/>
</dbReference>
<dbReference type="AlphaFoldDB" id="A0A1V6R0B7"/>
<protein>
    <submittedName>
        <fullName evidence="2">Uncharacterized protein</fullName>
    </submittedName>
</protein>
<accession>A0A1V6R0B7</accession>
<feature type="compositionally biased region" description="Basic and acidic residues" evidence="1">
    <location>
        <begin position="60"/>
        <end position="83"/>
    </location>
</feature>
<feature type="region of interest" description="Disordered" evidence="1">
    <location>
        <begin position="59"/>
        <end position="83"/>
    </location>
</feature>
<evidence type="ECO:0000313" key="2">
    <source>
        <dbReference type="EMBL" id="OQD94904.1"/>
    </source>
</evidence>
<reference evidence="3" key="1">
    <citation type="journal article" date="2017" name="Nat. Microbiol.">
        <title>Global analysis of biosynthetic gene clusters reveals vast potential of secondary metabolite production in Penicillium species.</title>
        <authorList>
            <person name="Nielsen J.C."/>
            <person name="Grijseels S."/>
            <person name="Prigent S."/>
            <person name="Ji B."/>
            <person name="Dainat J."/>
            <person name="Nielsen K.F."/>
            <person name="Frisvad J.C."/>
            <person name="Workman M."/>
            <person name="Nielsen J."/>
        </authorList>
    </citation>
    <scope>NUCLEOTIDE SEQUENCE [LARGE SCALE GENOMIC DNA]</scope>
    <source>
        <strain evidence="3">IBT 29525</strain>
    </source>
</reference>
<keyword evidence="3" id="KW-1185">Reference proteome</keyword>
<name>A0A1V6R0B7_9EURO</name>
<evidence type="ECO:0000313" key="3">
    <source>
        <dbReference type="Proteomes" id="UP000191612"/>
    </source>
</evidence>
<sequence length="547" mass="62379">MANFDLLSYGNMTSLSHAVVQYWDRIQIGAIGSNSETKSVEMQEYDGWWCTHISPVARKSPSDAEKEASDQLERELQSNETYKDAPSLERQMSVKLTISPSYVEDWNSTDAFREFHQNWRDAILERFDLDHLEFQPYYEDKGDCVSIVVPDPTDQRQRRRALGFIKYEKKAGRVILANPCAQLQPEALQLGCTSKQGNPNLAGYCGKGLKLAALAMSRNGYKVKVATSNWYFHDQEESEKGISIALWDALGSVPPIRTPEEEQAKLFLGAEVCALPESAFGRTISRALRACLAMYKQTEHMSIHFIHSDISDIEVAFDANRHALKIHQKWLEFDTLHRQHACRDVVPDNKAGQDAMIFCDHVIEELLRISLATISSILLISFHNKSEMMREVRHRLRLMPHSIDLKQSLPGMLMVTWEDNETELFRRHYGPRVTYHVVLHGETCVGSESELLHGDKVIRPSKRAPCGCAQRLTTQDSRMAEFTNLDCSRRYFPMVALNTKLAIYGLPPRPKFPMEQDRSTAVASLMVLGFEGMPDMPDQPLKRQKRN</sequence>